<keyword evidence="1" id="KW-1133">Transmembrane helix</keyword>
<protein>
    <submittedName>
        <fullName evidence="2">Uncharacterized protein</fullName>
    </submittedName>
</protein>
<proteinExistence type="predicted"/>
<dbReference type="EMBL" id="JAEMUK010000012">
    <property type="protein sequence ID" value="MBJ7543285.1"/>
    <property type="molecule type" value="Genomic_DNA"/>
</dbReference>
<evidence type="ECO:0000313" key="3">
    <source>
        <dbReference type="Proteomes" id="UP000623250"/>
    </source>
</evidence>
<gene>
    <name evidence="2" type="ORF">JDN41_06920</name>
</gene>
<comment type="caution">
    <text evidence="2">The sequence shown here is derived from an EMBL/GenBank/DDBJ whole genome shotgun (WGS) entry which is preliminary data.</text>
</comment>
<dbReference type="Proteomes" id="UP000623250">
    <property type="component" value="Unassembled WGS sequence"/>
</dbReference>
<evidence type="ECO:0000256" key="1">
    <source>
        <dbReference type="SAM" id="Phobius"/>
    </source>
</evidence>
<reference evidence="2 3" key="1">
    <citation type="submission" date="2020-12" db="EMBL/GenBank/DDBJ databases">
        <title>Revised draft genomes of Rhodomicrobium vannielii ATCC 17100 and Rhodomicrobium udaipurense JA643.</title>
        <authorList>
            <person name="Conners E.M."/>
            <person name="Davenport E.J."/>
            <person name="Bose A."/>
        </authorList>
    </citation>
    <scope>NUCLEOTIDE SEQUENCE [LARGE SCALE GENOMIC DNA]</scope>
    <source>
        <strain evidence="2 3">JA643</strain>
    </source>
</reference>
<keyword evidence="1" id="KW-0812">Transmembrane</keyword>
<organism evidence="2 3">
    <name type="scientific">Rhodomicrobium udaipurense</name>
    <dbReference type="NCBI Taxonomy" id="1202716"/>
    <lineage>
        <taxon>Bacteria</taxon>
        <taxon>Pseudomonadati</taxon>
        <taxon>Pseudomonadota</taxon>
        <taxon>Alphaproteobacteria</taxon>
        <taxon>Hyphomicrobiales</taxon>
        <taxon>Hyphomicrobiaceae</taxon>
        <taxon>Rhodomicrobium</taxon>
    </lineage>
</organism>
<accession>A0A8I1GCF9</accession>
<dbReference type="AlphaFoldDB" id="A0A8I1GCF9"/>
<name>A0A8I1GCF9_9HYPH</name>
<evidence type="ECO:0000313" key="2">
    <source>
        <dbReference type="EMBL" id="MBJ7543285.1"/>
    </source>
</evidence>
<keyword evidence="1" id="KW-0472">Membrane</keyword>
<dbReference type="RefSeq" id="WP_037241261.1">
    <property type="nucleotide sequence ID" value="NZ_JAEMUK010000012.1"/>
</dbReference>
<sequence length="103" mass="11643">MTQGISLSLDIILTLAGIIATVAASYAVMRYQVDDAKKDAAAARQRSDEVGKDLLAFKAEASERFATDETLQRVENRITEAINRLGDRFDRFFEGSRKSWWQR</sequence>
<feature type="transmembrane region" description="Helical" evidence="1">
    <location>
        <begin position="6"/>
        <end position="28"/>
    </location>
</feature>
<keyword evidence="3" id="KW-1185">Reference proteome</keyword>